<evidence type="ECO:0000256" key="5">
    <source>
        <dbReference type="ARBA" id="ARBA00022792"/>
    </source>
</evidence>
<evidence type="ECO:0000256" key="2">
    <source>
        <dbReference type="ARBA" id="ARBA00004673"/>
    </source>
</evidence>
<organism evidence="10">
    <name type="scientific">Panstrongylus megistus</name>
    <dbReference type="NCBI Taxonomy" id="65343"/>
    <lineage>
        <taxon>Eukaryota</taxon>
        <taxon>Metazoa</taxon>
        <taxon>Ecdysozoa</taxon>
        <taxon>Arthropoda</taxon>
        <taxon>Hexapoda</taxon>
        <taxon>Insecta</taxon>
        <taxon>Pterygota</taxon>
        <taxon>Neoptera</taxon>
        <taxon>Paraneoptera</taxon>
        <taxon>Hemiptera</taxon>
        <taxon>Heteroptera</taxon>
        <taxon>Panheteroptera</taxon>
        <taxon>Cimicomorpha</taxon>
        <taxon>Reduviidae</taxon>
        <taxon>Triatominae</taxon>
        <taxon>Panstrongylus</taxon>
    </lineage>
</organism>
<evidence type="ECO:0000256" key="6">
    <source>
        <dbReference type="ARBA" id="ARBA00022989"/>
    </source>
</evidence>
<feature type="transmembrane region" description="Helical" evidence="9">
    <location>
        <begin position="25"/>
        <end position="43"/>
    </location>
</feature>
<sequence length="76" mass="8561">MSSAVSTSVKPQLRGLLHSRIKRNLAVAVVLSAASGILFKTFICDTRKKQYADFYKNYDAEEDFKRMKNLGLFQSG</sequence>
<protein>
    <submittedName>
        <fullName evidence="10">Putative cytochrome c oxidase</fullName>
    </submittedName>
</protein>
<keyword evidence="6 9" id="KW-1133">Transmembrane helix</keyword>
<accession>A0A069DNH6</accession>
<dbReference type="GO" id="GO:0005743">
    <property type="term" value="C:mitochondrial inner membrane"/>
    <property type="evidence" value="ECO:0007669"/>
    <property type="project" value="UniProtKB-SubCell"/>
</dbReference>
<evidence type="ECO:0000313" key="10">
    <source>
        <dbReference type="EMBL" id="JAC85216.1"/>
    </source>
</evidence>
<evidence type="ECO:0000256" key="3">
    <source>
        <dbReference type="ARBA" id="ARBA00007204"/>
    </source>
</evidence>
<dbReference type="InterPro" id="IPR051389">
    <property type="entry name" value="Cytochrome_c_oxidase_VIc"/>
</dbReference>
<dbReference type="EMBL" id="GBGD01003673">
    <property type="protein sequence ID" value="JAC85216.1"/>
    <property type="molecule type" value="mRNA"/>
</dbReference>
<evidence type="ECO:0000256" key="9">
    <source>
        <dbReference type="SAM" id="Phobius"/>
    </source>
</evidence>
<dbReference type="Gene3D" id="4.10.93.10">
    <property type="entry name" value="Mitochondrial cytochrome c oxidase subunit VIc/VIIs"/>
    <property type="match status" value="1"/>
</dbReference>
<name>A0A069DNH6_9HEMI</name>
<keyword evidence="8 9" id="KW-0472">Membrane</keyword>
<dbReference type="AlphaFoldDB" id="A0A069DNH6"/>
<proteinExistence type="evidence at transcript level"/>
<dbReference type="PANTHER" id="PTHR48416">
    <property type="entry name" value="CYTOCHROME C OXIDASE SUBUNIT 6C"/>
    <property type="match status" value="1"/>
</dbReference>
<comment type="similarity">
    <text evidence="3">Belongs to the cytochrome c oxidase subunit 6c family.</text>
</comment>
<comment type="pathway">
    <text evidence="2">Energy metabolism; oxidative phosphorylation.</text>
</comment>
<reference evidence="10" key="1">
    <citation type="journal article" date="2015" name="J. Med. Entomol.">
        <title>A Deep Insight Into the Sialotranscriptome of the Chagas Disease Vector, Panstrongylus megistus (Hemiptera: Heteroptera).</title>
        <authorList>
            <person name="Ribeiro J.M."/>
            <person name="Schwarz A."/>
            <person name="Francischetti I.M."/>
        </authorList>
    </citation>
    <scope>NUCLEOTIDE SEQUENCE</scope>
    <source>
        <tissue evidence="10">Salivary glands</tissue>
    </source>
</reference>
<dbReference type="InterPro" id="IPR037169">
    <property type="entry name" value="Cytochrome_c_oxidase_VIc_sf"/>
</dbReference>
<keyword evidence="5" id="KW-0999">Mitochondrion inner membrane</keyword>
<comment type="subcellular location">
    <subcellularLocation>
        <location evidence="1">Mitochondrion inner membrane</location>
        <topology evidence="1">Single-pass membrane protein</topology>
    </subcellularLocation>
</comment>
<dbReference type="PANTHER" id="PTHR48416:SF1">
    <property type="entry name" value="CYTOCHROME C OXIDASE SUBUNIT 6C"/>
    <property type="match status" value="1"/>
</dbReference>
<evidence type="ECO:0000256" key="8">
    <source>
        <dbReference type="ARBA" id="ARBA00023136"/>
    </source>
</evidence>
<evidence type="ECO:0000256" key="1">
    <source>
        <dbReference type="ARBA" id="ARBA00004434"/>
    </source>
</evidence>
<dbReference type="InterPro" id="IPR034884">
    <property type="entry name" value="Cytochrome_c_oxidase_VIc/VIIs"/>
</dbReference>
<dbReference type="Pfam" id="PF02937">
    <property type="entry name" value="COX6C"/>
    <property type="match status" value="1"/>
</dbReference>
<evidence type="ECO:0000256" key="4">
    <source>
        <dbReference type="ARBA" id="ARBA00022692"/>
    </source>
</evidence>
<keyword evidence="4 9" id="KW-0812">Transmembrane</keyword>
<keyword evidence="7" id="KW-0496">Mitochondrion</keyword>
<evidence type="ECO:0000256" key="7">
    <source>
        <dbReference type="ARBA" id="ARBA00023128"/>
    </source>
</evidence>
<dbReference type="SUPFAM" id="SSF81415">
    <property type="entry name" value="Mitochondrial cytochrome c oxidase subunit VIc"/>
    <property type="match status" value="1"/>
</dbReference>
<dbReference type="CDD" id="cd22901">
    <property type="entry name" value="CcO_VIc"/>
    <property type="match status" value="1"/>
</dbReference>